<dbReference type="Proteomes" id="UP001165063">
    <property type="component" value="Unassembled WGS sequence"/>
</dbReference>
<gene>
    <name evidence="3" type="ORF">Amon01_000924600</name>
</gene>
<dbReference type="InterPro" id="IPR002710">
    <property type="entry name" value="Dilute_dom"/>
</dbReference>
<feature type="domain" description="Dilute" evidence="2">
    <location>
        <begin position="1"/>
        <end position="86"/>
    </location>
</feature>
<feature type="region of interest" description="Disordered" evidence="1">
    <location>
        <begin position="155"/>
        <end position="192"/>
    </location>
</feature>
<proteinExistence type="predicted"/>
<accession>A0A9W6SZP4</accession>
<dbReference type="Pfam" id="PF01843">
    <property type="entry name" value="DIL"/>
    <property type="match status" value="1"/>
</dbReference>
<dbReference type="PROSITE" id="PS51126">
    <property type="entry name" value="DILUTE"/>
    <property type="match status" value="1"/>
</dbReference>
<evidence type="ECO:0000313" key="3">
    <source>
        <dbReference type="EMBL" id="GME71068.1"/>
    </source>
</evidence>
<name>A0A9W6SZP4_AMBMO</name>
<evidence type="ECO:0000256" key="1">
    <source>
        <dbReference type="SAM" id="MobiDB-lite"/>
    </source>
</evidence>
<keyword evidence="4" id="KW-1185">Reference proteome</keyword>
<evidence type="ECO:0000259" key="2">
    <source>
        <dbReference type="PROSITE" id="PS51126"/>
    </source>
</evidence>
<reference evidence="3" key="1">
    <citation type="submission" date="2023-04" db="EMBL/GenBank/DDBJ databases">
        <title>Ambrosiozyma monospora NBRC 1965.</title>
        <authorList>
            <person name="Ichikawa N."/>
            <person name="Sato H."/>
            <person name="Tonouchi N."/>
        </authorList>
    </citation>
    <scope>NUCLEOTIDE SEQUENCE</scope>
    <source>
        <strain evidence="3">NBRC 1965</strain>
    </source>
</reference>
<dbReference type="OrthoDB" id="426293at2759"/>
<dbReference type="EMBL" id="BSXU01010136">
    <property type="protein sequence ID" value="GME71068.1"/>
    <property type="molecule type" value="Genomic_DNA"/>
</dbReference>
<comment type="caution">
    <text evidence="3">The sequence shown here is derived from an EMBL/GenBank/DDBJ whole genome shotgun (WGS) entry which is preliminary data.</text>
</comment>
<sequence>MDATFYYSSLYKIGQHHLQPVVELLEWLQIMTGLKHDLTSFKETVNNFHTLNSTQILKSVKNYNYEVDESKFSSQLKSDLKKHPFDAKQPLFYTSLSKDFINTGQVFPVTLPNLIELLHQYGGDLKEYDLKRLKLYQPNLPIEIEDDLDDLYDKYGKEGENYDDANDTFHDSSDDEETQVGPGAESRIPAPEVNAFTRDAETREYFSSIAVPSGIAQKTWARGIGTQEDNVNPWA</sequence>
<evidence type="ECO:0000313" key="4">
    <source>
        <dbReference type="Proteomes" id="UP001165063"/>
    </source>
</evidence>
<protein>
    <submittedName>
        <fullName evidence="3">Unnamed protein product</fullName>
    </submittedName>
</protein>
<organism evidence="3 4">
    <name type="scientific">Ambrosiozyma monospora</name>
    <name type="common">Yeast</name>
    <name type="synonym">Endomycopsis monosporus</name>
    <dbReference type="NCBI Taxonomy" id="43982"/>
    <lineage>
        <taxon>Eukaryota</taxon>
        <taxon>Fungi</taxon>
        <taxon>Dikarya</taxon>
        <taxon>Ascomycota</taxon>
        <taxon>Saccharomycotina</taxon>
        <taxon>Pichiomycetes</taxon>
        <taxon>Pichiales</taxon>
        <taxon>Pichiaceae</taxon>
        <taxon>Ambrosiozyma</taxon>
    </lineage>
</organism>
<dbReference type="AlphaFoldDB" id="A0A9W6SZP4"/>